<proteinExistence type="predicted"/>
<dbReference type="SUPFAM" id="SSF141868">
    <property type="entry name" value="EAL domain-like"/>
    <property type="match status" value="1"/>
</dbReference>
<evidence type="ECO:0000259" key="12">
    <source>
        <dbReference type="PROSITE" id="PS50883"/>
    </source>
</evidence>
<dbReference type="InterPro" id="IPR024744">
    <property type="entry name" value="CSS-motif_dom"/>
</dbReference>
<accession>A0A484Q882</accession>
<evidence type="ECO:0000256" key="7">
    <source>
        <dbReference type="ARBA" id="ARBA00022989"/>
    </source>
</evidence>
<dbReference type="PANTHER" id="PTHR33121:SF79">
    <property type="entry name" value="CYCLIC DI-GMP PHOSPHODIESTERASE PDED-RELATED"/>
    <property type="match status" value="1"/>
</dbReference>
<organism evidence="13">
    <name type="scientific">plant metagenome</name>
    <dbReference type="NCBI Taxonomy" id="1297885"/>
    <lineage>
        <taxon>unclassified sequences</taxon>
        <taxon>metagenomes</taxon>
        <taxon>organismal metagenomes</taxon>
    </lineage>
</organism>
<dbReference type="GO" id="GO:0005886">
    <property type="term" value="C:plasma membrane"/>
    <property type="evidence" value="ECO:0007669"/>
    <property type="project" value="UniProtKB-SubCell"/>
</dbReference>
<dbReference type="Pfam" id="PF00563">
    <property type="entry name" value="EAL"/>
    <property type="match status" value="1"/>
</dbReference>
<dbReference type="PANTHER" id="PTHR33121">
    <property type="entry name" value="CYCLIC DI-GMP PHOSPHODIESTERASE PDEF"/>
    <property type="match status" value="1"/>
</dbReference>
<dbReference type="EMBL" id="CAADIC010000015">
    <property type="protein sequence ID" value="VFR32830.1"/>
    <property type="molecule type" value="Genomic_DNA"/>
</dbReference>
<comment type="subcellular location">
    <subcellularLocation>
        <location evidence="1">Cell membrane</location>
        <topology evidence="1">Multi-pass membrane protein</topology>
    </subcellularLocation>
</comment>
<comment type="catalytic activity">
    <reaction evidence="9">
        <text>3',3'-c-di-GMP + H2O = 5'-phosphoguanylyl(3'-&gt;5')guanosine + H(+)</text>
        <dbReference type="Rhea" id="RHEA:24902"/>
        <dbReference type="ChEBI" id="CHEBI:15377"/>
        <dbReference type="ChEBI" id="CHEBI:15378"/>
        <dbReference type="ChEBI" id="CHEBI:58754"/>
        <dbReference type="ChEBI" id="CHEBI:58805"/>
        <dbReference type="EC" id="3.1.4.52"/>
    </reaction>
</comment>
<dbReference type="InterPro" id="IPR050706">
    <property type="entry name" value="Cyclic-di-GMP_PDE-like"/>
</dbReference>
<evidence type="ECO:0000256" key="3">
    <source>
        <dbReference type="ARBA" id="ARBA00022475"/>
    </source>
</evidence>
<dbReference type="CDD" id="cd01948">
    <property type="entry name" value="EAL"/>
    <property type="match status" value="1"/>
</dbReference>
<evidence type="ECO:0000256" key="10">
    <source>
        <dbReference type="SAM" id="MobiDB-lite"/>
    </source>
</evidence>
<name>A0A484Q882_9ZZZZ</name>
<evidence type="ECO:0000256" key="6">
    <source>
        <dbReference type="ARBA" id="ARBA00022801"/>
    </source>
</evidence>
<sequence>MMNRRSIVVIATVAAILAAVIPLLSIAGYALHRAIQVETEHLKAYSGWTLQRAEQNFSQARHVFDMLEQDAWAACSPAHIARMRELTIDSQSVDEIGYFVDGQLACTSWGPVQQDIGIGVPSATLVDGYALYLHITPFVTGGAPLLAISRGDYNVLMKHERLVDVLTDTKMTLGLATLDGQLIAMSRKADGALSQALARGLADGHDQDLMYASAENTHFRAFAITDRSTAFDRMDQELLLLIPLGAGMSVILIGLVVWISRQHLSPQGALQLAIKRKAFVTHYQPIIELATGQCAGAEALVRWRQPDGSFVPPDMFIPLAERTGLIEPLTDLVIQRVVDDLASMLRREPSMHVAINIAACDMQSGRFLPVLSRALRGAGVAPTQVWLEATESGFMDVNAARATIDQARQAGHAIAIDDFGTGYSSLSLLQTLPLDALKIDKSFVDAIGTQAATSIVVPHIISMAHGLRFRIVAEGVETAAQEAYLREAGVQFVQGWLYSKALPLEAFLAFYKARNQRRTAPPPDTEATGLTPPPASPSAG</sequence>
<dbReference type="EMBL" id="CAADIJ010000003">
    <property type="protein sequence ID" value="VFR64162.1"/>
    <property type="molecule type" value="Genomic_DNA"/>
</dbReference>
<keyword evidence="8 11" id="KW-0472">Membrane</keyword>
<gene>
    <name evidence="13" type="ORF">ANDA3_0752</name>
    <name evidence="15" type="ORF">DAR2_0623</name>
    <name evidence="14" type="ORF">DAR3_0619</name>
</gene>
<feature type="compositionally biased region" description="Pro residues" evidence="10">
    <location>
        <begin position="531"/>
        <end position="540"/>
    </location>
</feature>
<dbReference type="EMBL" id="CAADIL010000017">
    <property type="protein sequence ID" value="VFR73816.1"/>
    <property type="molecule type" value="Genomic_DNA"/>
</dbReference>
<keyword evidence="7 11" id="KW-1133">Transmembrane helix</keyword>
<evidence type="ECO:0000313" key="14">
    <source>
        <dbReference type="EMBL" id="VFR64162.1"/>
    </source>
</evidence>
<dbReference type="Gene3D" id="3.20.20.450">
    <property type="entry name" value="EAL domain"/>
    <property type="match status" value="1"/>
</dbReference>
<feature type="domain" description="EAL" evidence="12">
    <location>
        <begin position="263"/>
        <end position="515"/>
    </location>
</feature>
<evidence type="ECO:0000256" key="5">
    <source>
        <dbReference type="ARBA" id="ARBA00022692"/>
    </source>
</evidence>
<evidence type="ECO:0000256" key="1">
    <source>
        <dbReference type="ARBA" id="ARBA00004651"/>
    </source>
</evidence>
<feature type="transmembrane region" description="Helical" evidence="11">
    <location>
        <begin position="7"/>
        <end position="31"/>
    </location>
</feature>
<evidence type="ECO:0000313" key="15">
    <source>
        <dbReference type="EMBL" id="VFR73816.1"/>
    </source>
</evidence>
<reference evidence="13" key="1">
    <citation type="submission" date="2019-03" db="EMBL/GenBank/DDBJ databases">
        <authorList>
            <person name="Danneels B."/>
        </authorList>
    </citation>
    <scope>NUCLEOTIDE SEQUENCE</scope>
</reference>
<dbReference type="InterPro" id="IPR001633">
    <property type="entry name" value="EAL_dom"/>
</dbReference>
<evidence type="ECO:0000256" key="8">
    <source>
        <dbReference type="ARBA" id="ARBA00023136"/>
    </source>
</evidence>
<evidence type="ECO:0000256" key="11">
    <source>
        <dbReference type="SAM" id="Phobius"/>
    </source>
</evidence>
<keyword evidence="6" id="KW-0378">Hydrolase</keyword>
<keyword evidence="4" id="KW-0973">c-di-GMP</keyword>
<feature type="transmembrane region" description="Helical" evidence="11">
    <location>
        <begin position="238"/>
        <end position="259"/>
    </location>
</feature>
<protein>
    <recommendedName>
        <fullName evidence="2">cyclic-guanylate-specific phosphodiesterase</fullName>
        <ecNumber evidence="2">3.1.4.52</ecNumber>
    </recommendedName>
</protein>
<feature type="transmembrane region" description="Helical" evidence="11">
    <location>
        <begin position="129"/>
        <end position="148"/>
    </location>
</feature>
<keyword evidence="5 11" id="KW-0812">Transmembrane</keyword>
<dbReference type="InterPro" id="IPR035919">
    <property type="entry name" value="EAL_sf"/>
</dbReference>
<dbReference type="GO" id="GO:0071111">
    <property type="term" value="F:cyclic-guanylate-specific phosphodiesterase activity"/>
    <property type="evidence" value="ECO:0007669"/>
    <property type="project" value="UniProtKB-EC"/>
</dbReference>
<evidence type="ECO:0000256" key="9">
    <source>
        <dbReference type="ARBA" id="ARBA00034290"/>
    </source>
</evidence>
<dbReference type="EC" id="3.1.4.52" evidence="2"/>
<dbReference type="AlphaFoldDB" id="A0A484Q882"/>
<dbReference type="PROSITE" id="PS50883">
    <property type="entry name" value="EAL"/>
    <property type="match status" value="1"/>
</dbReference>
<keyword evidence="3" id="KW-1003">Cell membrane</keyword>
<evidence type="ECO:0000313" key="13">
    <source>
        <dbReference type="EMBL" id="VFR32830.1"/>
    </source>
</evidence>
<dbReference type="SMART" id="SM00052">
    <property type="entry name" value="EAL"/>
    <property type="match status" value="1"/>
</dbReference>
<dbReference type="Pfam" id="PF12792">
    <property type="entry name" value="CSS-motif"/>
    <property type="match status" value="1"/>
</dbReference>
<evidence type="ECO:0000256" key="4">
    <source>
        <dbReference type="ARBA" id="ARBA00022636"/>
    </source>
</evidence>
<feature type="region of interest" description="Disordered" evidence="10">
    <location>
        <begin position="518"/>
        <end position="540"/>
    </location>
</feature>
<evidence type="ECO:0000256" key="2">
    <source>
        <dbReference type="ARBA" id="ARBA00012282"/>
    </source>
</evidence>